<dbReference type="RefSeq" id="WP_077117412.1">
    <property type="nucleotide sequence ID" value="NZ_FMUE01000001.1"/>
</dbReference>
<sequence length="647" mass="73397">MKTIITIGDLFPHDAGMILVAKQAADGSPRHISTVANGTACGCECFGCGRRLIARNRGEVRAHSFAHRPEDMVTDCFSSGETALHLRAKEIIAKHGRITLPATFTTGLDGTQIAVSQQHSIDLTDIKLEAVAGELVPDVTATMPDGRRIFIEIANTHPCPPEKIEKLDLMDVEVLEIMVSSYRDVALDELDEIILDVAPRKLIHSSEVKAMAAEISEERQRREHARRAEAERLVAVYRNPAIRNHVKAQALAEDLVQYGLFQYIDIEDDRPSAFIIYRRQWQAAVLDRLYNANTEFLKPIDLLEIFAKGEWPKLEIAYTTSEHSRWIADNIAADFKSPCEEVSDYLSRLRTEGAVYEVRDRGFAMSHDLFQRIGAAIEKKNRPERRTRELKVAFRDVGTFVPNEDGPMPAFDHWLRGRAAAARLSVEQLLVDESGEYDALIEQMRTLYKKISNMRAFKTVTRPPEMAGLPIEPLINRLMTAIAEEARREHAELIVLRKRQADEAAELQRKEVVDRVQRLSDEAMSVVPDVDGFLDGPLSDLHGKTPRQLASESYHGFNQAQAALSTIRELKRAAERAENLKQDIADKLLERVHYRILRKEMADLWPKSRLRELGGLTPLEYCKDEKTLARCFEVLEDVVVTERKRRR</sequence>
<accession>A0A1R3T8F0</accession>
<evidence type="ECO:0000313" key="3">
    <source>
        <dbReference type="Proteomes" id="UP000187891"/>
    </source>
</evidence>
<reference evidence="3" key="1">
    <citation type="submission" date="2016-10" db="EMBL/GenBank/DDBJ databases">
        <authorList>
            <person name="Wibberg D."/>
        </authorList>
    </citation>
    <scope>NUCLEOTIDE SEQUENCE [LARGE SCALE GENOMIC DNA]</scope>
</reference>
<keyword evidence="1" id="KW-0175">Coiled coil</keyword>
<name>A0A1R3T8F0_9HYPH</name>
<dbReference type="EMBL" id="FMUE01000001">
    <property type="protein sequence ID" value="SCX03876.1"/>
    <property type="molecule type" value="Genomic_DNA"/>
</dbReference>
<protein>
    <recommendedName>
        <fullName evidence="4">Antitoxin Xre/MbcA/ParS-like toxin-binding domain-containing protein</fullName>
    </recommendedName>
</protein>
<organism evidence="2 3">
    <name type="scientific">Agrobacterium rosae</name>
    <dbReference type="NCBI Taxonomy" id="1972867"/>
    <lineage>
        <taxon>Bacteria</taxon>
        <taxon>Pseudomonadati</taxon>
        <taxon>Pseudomonadota</taxon>
        <taxon>Alphaproteobacteria</taxon>
        <taxon>Hyphomicrobiales</taxon>
        <taxon>Rhizobiaceae</taxon>
        <taxon>Rhizobium/Agrobacterium group</taxon>
        <taxon>Agrobacterium</taxon>
    </lineage>
</organism>
<evidence type="ECO:0000256" key="1">
    <source>
        <dbReference type="SAM" id="Coils"/>
    </source>
</evidence>
<dbReference type="STRING" id="1907666.DSM25559_0362"/>
<feature type="coiled-coil region" evidence="1">
    <location>
        <begin position="560"/>
        <end position="590"/>
    </location>
</feature>
<dbReference type="AlphaFoldDB" id="A0A1R3T8F0"/>
<dbReference type="Proteomes" id="UP000187891">
    <property type="component" value="Unassembled WGS sequence"/>
</dbReference>
<proteinExistence type="predicted"/>
<gene>
    <name evidence="2" type="ORF">DSM25559_0362</name>
</gene>
<evidence type="ECO:0008006" key="4">
    <source>
        <dbReference type="Google" id="ProtNLM"/>
    </source>
</evidence>
<evidence type="ECO:0000313" key="2">
    <source>
        <dbReference type="EMBL" id="SCX03876.1"/>
    </source>
</evidence>